<dbReference type="EMBL" id="JACXWD010000006">
    <property type="protein sequence ID" value="MBD3867075.1"/>
    <property type="molecule type" value="Genomic_DNA"/>
</dbReference>
<name>A0A8J6XXM9_9BACT</name>
<feature type="repeat" description="TPR" evidence="1">
    <location>
        <begin position="46"/>
        <end position="79"/>
    </location>
</feature>
<dbReference type="InterPro" id="IPR019734">
    <property type="entry name" value="TPR_rpt"/>
</dbReference>
<evidence type="ECO:0000313" key="3">
    <source>
        <dbReference type="Proteomes" id="UP000648239"/>
    </source>
</evidence>
<dbReference type="Pfam" id="PF00515">
    <property type="entry name" value="TPR_1"/>
    <property type="match status" value="1"/>
</dbReference>
<proteinExistence type="predicted"/>
<reference evidence="2 3" key="1">
    <citation type="submission" date="2020-08" db="EMBL/GenBank/DDBJ databases">
        <title>Acidobacteriota in marine sediments use diverse sulfur dissimilation pathways.</title>
        <authorList>
            <person name="Wasmund K."/>
        </authorList>
    </citation>
    <scope>NUCLEOTIDE SEQUENCE [LARGE SCALE GENOMIC DNA]</scope>
    <source>
        <strain evidence="2">MAG AM4</strain>
    </source>
</reference>
<accession>A0A8J6XXM9</accession>
<gene>
    <name evidence="2" type="ORF">IFK94_03035</name>
</gene>
<sequence length="126" mass="13858">MVKFGWPSIARTEVSGDAASLYIQARNPVEAENVLAAGADHGFQSARHYYSLGAAYYKKKMYDRAVAAYMQCLEQKPTHANAERGIGLSPEKAGKGPEAAAHFRKYLELKPDARDRERILEAIGGD</sequence>
<dbReference type="SUPFAM" id="SSF48452">
    <property type="entry name" value="TPR-like"/>
    <property type="match status" value="1"/>
</dbReference>
<dbReference type="PROSITE" id="PS50005">
    <property type="entry name" value="TPR"/>
    <property type="match status" value="1"/>
</dbReference>
<comment type="caution">
    <text evidence="2">The sequence shown here is derived from an EMBL/GenBank/DDBJ whole genome shotgun (WGS) entry which is preliminary data.</text>
</comment>
<dbReference type="AlphaFoldDB" id="A0A8J6XXM9"/>
<keyword evidence="1" id="KW-0802">TPR repeat</keyword>
<dbReference type="SMART" id="SM00028">
    <property type="entry name" value="TPR"/>
    <property type="match status" value="2"/>
</dbReference>
<organism evidence="2 3">
    <name type="scientific">Candidatus Polarisedimenticola svalbardensis</name>
    <dbReference type="NCBI Taxonomy" id="2886004"/>
    <lineage>
        <taxon>Bacteria</taxon>
        <taxon>Pseudomonadati</taxon>
        <taxon>Acidobacteriota</taxon>
        <taxon>Candidatus Polarisedimenticolia</taxon>
        <taxon>Candidatus Polarisedimenticolales</taxon>
        <taxon>Candidatus Polarisedimenticolaceae</taxon>
        <taxon>Candidatus Polarisedimenticola</taxon>
    </lineage>
</organism>
<dbReference type="InterPro" id="IPR011990">
    <property type="entry name" value="TPR-like_helical_dom_sf"/>
</dbReference>
<dbReference type="Proteomes" id="UP000648239">
    <property type="component" value="Unassembled WGS sequence"/>
</dbReference>
<protein>
    <submittedName>
        <fullName evidence="2">Tetratricopeptide repeat protein</fullName>
    </submittedName>
</protein>
<evidence type="ECO:0000313" key="2">
    <source>
        <dbReference type="EMBL" id="MBD3867075.1"/>
    </source>
</evidence>
<evidence type="ECO:0000256" key="1">
    <source>
        <dbReference type="PROSITE-ProRule" id="PRU00339"/>
    </source>
</evidence>
<dbReference type="Gene3D" id="1.25.40.10">
    <property type="entry name" value="Tetratricopeptide repeat domain"/>
    <property type="match status" value="1"/>
</dbReference>